<gene>
    <name evidence="1" type="ORF">HLA99_09600</name>
</gene>
<dbReference type="Proteomes" id="UP000543598">
    <property type="component" value="Unassembled WGS sequence"/>
</dbReference>
<dbReference type="EMBL" id="JABEMB010000012">
    <property type="protein sequence ID" value="NNH04102.1"/>
    <property type="molecule type" value="Genomic_DNA"/>
</dbReference>
<name>A0A7Y2M0F2_9MICO</name>
<reference evidence="1 2" key="1">
    <citation type="submission" date="2020-05" db="EMBL/GenBank/DDBJ databases">
        <title>MicrobeNet Type strains.</title>
        <authorList>
            <person name="Nicholson A.C."/>
        </authorList>
    </citation>
    <scope>NUCLEOTIDE SEQUENCE [LARGE SCALE GENOMIC DNA]</scope>
    <source>
        <strain evidence="1 2">JCM 14282</strain>
    </source>
</reference>
<accession>A0A7Y2M0F2</accession>
<dbReference type="RefSeq" id="WP_167039426.1">
    <property type="nucleotide sequence ID" value="NZ_BAAANA010000001.1"/>
</dbReference>
<proteinExistence type="predicted"/>
<sequence length="146" mass="15004">MTDAGRGGELQGNLLLAAVLSRPLPGGASPVRLADLAFARDDDGAVRVVVDGMDSAGSERLVDEAARAGGPIRILAAAEDSSTQSGRVQAAVHVARPEKTAAGVRVRVSVSTWQSGREVPLESIVFEFVDADGEWTLSGSPTHSAG</sequence>
<evidence type="ECO:0000313" key="2">
    <source>
        <dbReference type="Proteomes" id="UP000543598"/>
    </source>
</evidence>
<evidence type="ECO:0000313" key="1">
    <source>
        <dbReference type="EMBL" id="NNH04102.1"/>
    </source>
</evidence>
<dbReference type="AlphaFoldDB" id="A0A7Y2M0F2"/>
<organism evidence="1 2">
    <name type="scientific">Microbacterium ulmi</name>
    <dbReference type="NCBI Taxonomy" id="179095"/>
    <lineage>
        <taxon>Bacteria</taxon>
        <taxon>Bacillati</taxon>
        <taxon>Actinomycetota</taxon>
        <taxon>Actinomycetes</taxon>
        <taxon>Micrococcales</taxon>
        <taxon>Microbacteriaceae</taxon>
        <taxon>Microbacterium</taxon>
    </lineage>
</organism>
<protein>
    <submittedName>
        <fullName evidence="1">Uncharacterized protein</fullName>
    </submittedName>
</protein>
<comment type="caution">
    <text evidence="1">The sequence shown here is derived from an EMBL/GenBank/DDBJ whole genome shotgun (WGS) entry which is preliminary data.</text>
</comment>
<keyword evidence="2" id="KW-1185">Reference proteome</keyword>